<name>A0AAV5HRB2_9ROSI</name>
<evidence type="ECO:0000256" key="1">
    <source>
        <dbReference type="ARBA" id="ARBA00004613"/>
    </source>
</evidence>
<dbReference type="Pfam" id="PF17766">
    <property type="entry name" value="fn3_6"/>
    <property type="match status" value="1"/>
</dbReference>
<dbReference type="PANTHER" id="PTHR10795">
    <property type="entry name" value="PROPROTEIN CONVERTASE SUBTILISIN/KEXIN"/>
    <property type="match status" value="1"/>
</dbReference>
<dbReference type="InterPro" id="IPR037045">
    <property type="entry name" value="S8pro/Inhibitor_I9_sf"/>
</dbReference>
<dbReference type="PROSITE" id="PS51892">
    <property type="entry name" value="SUBTILASE"/>
    <property type="match status" value="1"/>
</dbReference>
<dbReference type="InterPro" id="IPR010259">
    <property type="entry name" value="S8pro/Inhibitor_I9"/>
</dbReference>
<dbReference type="PROSITE" id="PS00137">
    <property type="entry name" value="SUBTILASE_HIS"/>
    <property type="match status" value="1"/>
</dbReference>
<reference evidence="15 16" key="1">
    <citation type="journal article" date="2021" name="Commun. Biol.">
        <title>The genome of Shorea leprosula (Dipterocarpaceae) highlights the ecological relevance of drought in aseasonal tropical rainforests.</title>
        <authorList>
            <person name="Ng K.K.S."/>
            <person name="Kobayashi M.J."/>
            <person name="Fawcett J.A."/>
            <person name="Hatakeyama M."/>
            <person name="Paape T."/>
            <person name="Ng C.H."/>
            <person name="Ang C.C."/>
            <person name="Tnah L.H."/>
            <person name="Lee C.T."/>
            <person name="Nishiyama T."/>
            <person name="Sese J."/>
            <person name="O'Brien M.J."/>
            <person name="Copetti D."/>
            <person name="Mohd Noor M.I."/>
            <person name="Ong R.C."/>
            <person name="Putra M."/>
            <person name="Sireger I.Z."/>
            <person name="Indrioko S."/>
            <person name="Kosugi Y."/>
            <person name="Izuno A."/>
            <person name="Isagi Y."/>
            <person name="Lee S.L."/>
            <person name="Shimizu K.K."/>
        </authorList>
    </citation>
    <scope>NUCLEOTIDE SEQUENCE [LARGE SCALE GENOMIC DNA]</scope>
    <source>
        <strain evidence="15">214</strain>
    </source>
</reference>
<dbReference type="Proteomes" id="UP001054252">
    <property type="component" value="Unassembled WGS sequence"/>
</dbReference>
<evidence type="ECO:0000256" key="2">
    <source>
        <dbReference type="ARBA" id="ARBA00011073"/>
    </source>
</evidence>
<dbReference type="InterPro" id="IPR022398">
    <property type="entry name" value="Peptidase_S8_His-AS"/>
</dbReference>
<dbReference type="EMBL" id="BPVZ01000002">
    <property type="protein sequence ID" value="GKU88288.1"/>
    <property type="molecule type" value="Genomic_DNA"/>
</dbReference>
<organism evidence="15 16">
    <name type="scientific">Rubroshorea leprosula</name>
    <dbReference type="NCBI Taxonomy" id="152421"/>
    <lineage>
        <taxon>Eukaryota</taxon>
        <taxon>Viridiplantae</taxon>
        <taxon>Streptophyta</taxon>
        <taxon>Embryophyta</taxon>
        <taxon>Tracheophyta</taxon>
        <taxon>Spermatophyta</taxon>
        <taxon>Magnoliopsida</taxon>
        <taxon>eudicotyledons</taxon>
        <taxon>Gunneridae</taxon>
        <taxon>Pentapetalae</taxon>
        <taxon>rosids</taxon>
        <taxon>malvids</taxon>
        <taxon>Malvales</taxon>
        <taxon>Dipterocarpaceae</taxon>
        <taxon>Rubroshorea</taxon>
    </lineage>
</organism>
<keyword evidence="5 9" id="KW-0378">Hydrolase</keyword>
<dbReference type="SUPFAM" id="SSF52743">
    <property type="entry name" value="Subtilisin-like"/>
    <property type="match status" value="1"/>
</dbReference>
<dbReference type="GO" id="GO:0004252">
    <property type="term" value="F:serine-type endopeptidase activity"/>
    <property type="evidence" value="ECO:0007669"/>
    <property type="project" value="UniProtKB-UniRule"/>
</dbReference>
<evidence type="ECO:0000259" key="13">
    <source>
        <dbReference type="Pfam" id="PF05922"/>
    </source>
</evidence>
<dbReference type="InterPro" id="IPR045051">
    <property type="entry name" value="SBT"/>
</dbReference>
<dbReference type="PROSITE" id="PS00138">
    <property type="entry name" value="SUBTILASE_SER"/>
    <property type="match status" value="1"/>
</dbReference>
<evidence type="ECO:0000256" key="4">
    <source>
        <dbReference type="ARBA" id="ARBA00022729"/>
    </source>
</evidence>
<dbReference type="InterPro" id="IPR023828">
    <property type="entry name" value="Peptidase_S8_Ser-AS"/>
</dbReference>
<feature type="domain" description="Peptidase S8/S53" evidence="12">
    <location>
        <begin position="133"/>
        <end position="580"/>
    </location>
</feature>
<evidence type="ECO:0000256" key="8">
    <source>
        <dbReference type="PIRSR" id="PIRSR615500-1"/>
    </source>
</evidence>
<feature type="active site" description="Charge relay system" evidence="8 9">
    <location>
        <position position="141"/>
    </location>
</feature>
<evidence type="ECO:0000259" key="12">
    <source>
        <dbReference type="Pfam" id="PF00082"/>
    </source>
</evidence>
<feature type="active site" description="Charge relay system" evidence="8 9">
    <location>
        <position position="214"/>
    </location>
</feature>
<evidence type="ECO:0008006" key="17">
    <source>
        <dbReference type="Google" id="ProtNLM"/>
    </source>
</evidence>
<dbReference type="InterPro" id="IPR034197">
    <property type="entry name" value="Peptidases_S8_3"/>
</dbReference>
<gene>
    <name evidence="15" type="ORF">SLEP1_g2570</name>
</gene>
<evidence type="ECO:0000256" key="5">
    <source>
        <dbReference type="ARBA" id="ARBA00022801"/>
    </source>
</evidence>
<dbReference type="Gene3D" id="3.30.70.80">
    <property type="entry name" value="Peptidase S8 propeptide/proteinase inhibitor I9"/>
    <property type="match status" value="1"/>
</dbReference>
<feature type="active site" description="Charge relay system" evidence="8 9">
    <location>
        <position position="542"/>
    </location>
</feature>
<dbReference type="InterPro" id="IPR023827">
    <property type="entry name" value="Peptidase_S8_Asp-AS"/>
</dbReference>
<dbReference type="CDD" id="cd04852">
    <property type="entry name" value="Peptidases_S8_3"/>
    <property type="match status" value="1"/>
</dbReference>
<keyword evidence="3 9" id="KW-0645">Protease</keyword>
<evidence type="ECO:0000313" key="15">
    <source>
        <dbReference type="EMBL" id="GKU88288.1"/>
    </source>
</evidence>
<keyword evidence="16" id="KW-1185">Reference proteome</keyword>
<comment type="similarity">
    <text evidence="2 9 10">Belongs to the peptidase S8 family.</text>
</comment>
<dbReference type="InterPro" id="IPR036852">
    <property type="entry name" value="Peptidase_S8/S53_dom_sf"/>
</dbReference>
<feature type="signal peptide" evidence="11">
    <location>
        <begin position="1"/>
        <end position="16"/>
    </location>
</feature>
<dbReference type="FunFam" id="2.60.40.2310:FF:000001">
    <property type="entry name" value="Subtilisin-like protease SBT1.5"/>
    <property type="match status" value="1"/>
</dbReference>
<evidence type="ECO:0000256" key="6">
    <source>
        <dbReference type="ARBA" id="ARBA00022825"/>
    </source>
</evidence>
<evidence type="ECO:0000256" key="10">
    <source>
        <dbReference type="RuleBase" id="RU003355"/>
    </source>
</evidence>
<dbReference type="Gene3D" id="3.40.50.200">
    <property type="entry name" value="Peptidase S8/S53 domain"/>
    <property type="match status" value="1"/>
</dbReference>
<feature type="chain" id="PRO_5043585254" description="Subtilisin-like protease SBT1.1" evidence="11">
    <location>
        <begin position="17"/>
        <end position="761"/>
    </location>
</feature>
<dbReference type="GO" id="GO:0005576">
    <property type="term" value="C:extracellular region"/>
    <property type="evidence" value="ECO:0007669"/>
    <property type="project" value="UniProtKB-SubCell"/>
</dbReference>
<dbReference type="PRINTS" id="PR00723">
    <property type="entry name" value="SUBTILISIN"/>
</dbReference>
<evidence type="ECO:0000256" key="9">
    <source>
        <dbReference type="PROSITE-ProRule" id="PRU01240"/>
    </source>
</evidence>
<dbReference type="InterPro" id="IPR015500">
    <property type="entry name" value="Peptidase_S8_subtilisin-rel"/>
</dbReference>
<evidence type="ECO:0000256" key="3">
    <source>
        <dbReference type="ARBA" id="ARBA00022670"/>
    </source>
</evidence>
<evidence type="ECO:0000256" key="11">
    <source>
        <dbReference type="SAM" id="SignalP"/>
    </source>
</evidence>
<dbReference type="Gene3D" id="2.60.40.2310">
    <property type="match status" value="1"/>
</dbReference>
<keyword evidence="7" id="KW-0325">Glycoprotein</keyword>
<dbReference type="Pfam" id="PF05922">
    <property type="entry name" value="Inhibitor_I9"/>
    <property type="match status" value="1"/>
</dbReference>
<dbReference type="AlphaFoldDB" id="A0AAV5HRB2"/>
<dbReference type="InterPro" id="IPR041469">
    <property type="entry name" value="Subtilisin-like_FN3"/>
</dbReference>
<evidence type="ECO:0000256" key="7">
    <source>
        <dbReference type="ARBA" id="ARBA00023180"/>
    </source>
</evidence>
<dbReference type="GO" id="GO:0006508">
    <property type="term" value="P:proteolysis"/>
    <property type="evidence" value="ECO:0007669"/>
    <property type="project" value="UniProtKB-KW"/>
</dbReference>
<evidence type="ECO:0000259" key="14">
    <source>
        <dbReference type="Pfam" id="PF17766"/>
    </source>
</evidence>
<feature type="domain" description="Inhibitor I9" evidence="13">
    <location>
        <begin position="22"/>
        <end position="109"/>
    </location>
</feature>
<sequence>MMTLVLMAFMATISVAKVDSRTYIVHMDKSKMKNSYLSAANSQEMFQDMLDSISQLSTDSKVTPPPRLLYAYDTAIFGFAARLSPMHLESIRNMDAFVAAIPDGSIRLHTTHSYQFLGLEQGKGLWHASNLKSDVIIGVIDTGIWPEHPSFQDHGFGPVPARWKGACESGTNFSPLNCNRKLIGARYFFKGYEAAHGRVNETKNFKSPRATNGHGTHCASTAGGNLVQNASFYGLAKGVAAGMRYTSRIAAYKVCWAGPDDCANSDILASIDQAIKDGVNVVSISLGPEEGGSVPYFDDLTAQAAFAGIQRGIFFSCSAGNEGPRTVSNTAPWLMTVAASYIDRSLPAIVKLGNGQIFEGVSLYAGKSLKELPIVYGPTAGKKFAQYCVPGALSPKLVKGKVVVCDQTRGFDNYQQAEHVKSVGGAGTVIFLSEGEDLFGLPYISPAVSMVYKARKPMLSYLNSTKSPTVSLTFKGTTYGKRAPMMAAFSSRGPNLVGPDLLKPDLTAPGVNILAAWPGISNPSEEEGDKRKVLFNLESGTSMSCPHVSGLAALLISRHKEWSPAAVKSAMMTTAYNLDNRGSPIKDFYHGGPATPFAIGSGHVDIQKASDPGLLYDIHPLEYLHYLCSLNYNSSQIARFDWNFTCPKRTTMQPGDLNYPSFAVLLKSDAHNVTITYRRTVTNVGNPPVGTYKVHVQEPKGISVRVKPSILSFKMHGQKLAYKVSFTAVKQIIESENSSFGSLTWVSGKYTVRSPIAVTWI</sequence>
<keyword evidence="6 9" id="KW-0720">Serine protease</keyword>
<dbReference type="Pfam" id="PF00082">
    <property type="entry name" value="Peptidase_S8"/>
    <property type="match status" value="1"/>
</dbReference>
<comment type="subcellular location">
    <subcellularLocation>
        <location evidence="1">Secreted</location>
    </subcellularLocation>
</comment>
<accession>A0AAV5HRB2</accession>
<feature type="domain" description="Subtilisin-like protease fibronectin type-III" evidence="14">
    <location>
        <begin position="656"/>
        <end position="758"/>
    </location>
</feature>
<proteinExistence type="inferred from homology"/>
<dbReference type="Gene3D" id="3.50.30.30">
    <property type="match status" value="1"/>
</dbReference>
<dbReference type="PROSITE" id="PS00136">
    <property type="entry name" value="SUBTILASE_ASP"/>
    <property type="match status" value="1"/>
</dbReference>
<dbReference type="CDD" id="cd02120">
    <property type="entry name" value="PA_subtilisin_like"/>
    <property type="match status" value="1"/>
</dbReference>
<protein>
    <recommendedName>
        <fullName evidence="17">Subtilisin-like protease SBT1.1</fullName>
    </recommendedName>
</protein>
<dbReference type="InterPro" id="IPR000209">
    <property type="entry name" value="Peptidase_S8/S53_dom"/>
</dbReference>
<keyword evidence="4 11" id="KW-0732">Signal</keyword>
<dbReference type="FunFam" id="3.40.50.200:FF:000006">
    <property type="entry name" value="Subtilisin-like protease SBT1.5"/>
    <property type="match status" value="1"/>
</dbReference>
<evidence type="ECO:0000313" key="16">
    <source>
        <dbReference type="Proteomes" id="UP001054252"/>
    </source>
</evidence>
<comment type="caution">
    <text evidence="15">The sequence shown here is derived from an EMBL/GenBank/DDBJ whole genome shotgun (WGS) entry which is preliminary data.</text>
</comment>